<keyword evidence="3 10" id="KW-0813">Transport</keyword>
<dbReference type="OrthoDB" id="1708246at2"/>
<dbReference type="GO" id="GO:0009306">
    <property type="term" value="P:protein secretion"/>
    <property type="evidence" value="ECO:0007669"/>
    <property type="project" value="UniProtKB-UniRule"/>
</dbReference>
<reference evidence="11 12" key="1">
    <citation type="submission" date="2016-10" db="EMBL/GenBank/DDBJ databases">
        <authorList>
            <person name="de Groot N.N."/>
        </authorList>
    </citation>
    <scope>NUCLEOTIDE SEQUENCE [LARGE SCALE GENOMIC DNA]</scope>
    <source>
        <strain evidence="11 12">DSM 23310</strain>
    </source>
</reference>
<evidence type="ECO:0000256" key="7">
    <source>
        <dbReference type="ARBA" id="ARBA00022989"/>
    </source>
</evidence>
<dbReference type="PRINTS" id="PR01651">
    <property type="entry name" value="SECGEXPORT"/>
</dbReference>
<keyword evidence="9 10" id="KW-0472">Membrane</keyword>
<sequence length="74" mass="7901">MTIFFSVIFLISSITLIVSVLMQESKSEGLGTLSGGGQNAFGKSRFRTLEAMLKKITTVSAIVFMISALALAII</sequence>
<organism evidence="11 12">
    <name type="scientific">Tepidimicrobium xylanilyticum</name>
    <dbReference type="NCBI Taxonomy" id="1123352"/>
    <lineage>
        <taxon>Bacteria</taxon>
        <taxon>Bacillati</taxon>
        <taxon>Bacillota</taxon>
        <taxon>Tissierellia</taxon>
        <taxon>Tissierellales</taxon>
        <taxon>Tepidimicrobiaceae</taxon>
        <taxon>Tepidimicrobium</taxon>
    </lineage>
</organism>
<keyword evidence="12" id="KW-1185">Reference proteome</keyword>
<comment type="subcellular location">
    <subcellularLocation>
        <location evidence="1 10">Cell membrane</location>
        <topology evidence="1 10">Multi-pass membrane protein</topology>
    </subcellularLocation>
</comment>
<feature type="transmembrane region" description="Helical" evidence="10">
    <location>
        <begin position="56"/>
        <end position="73"/>
    </location>
</feature>
<dbReference type="PANTHER" id="PTHR34182">
    <property type="entry name" value="PROTEIN-EXPORT MEMBRANE PROTEIN SECG"/>
    <property type="match status" value="1"/>
</dbReference>
<evidence type="ECO:0000256" key="10">
    <source>
        <dbReference type="RuleBase" id="RU365087"/>
    </source>
</evidence>
<evidence type="ECO:0000256" key="6">
    <source>
        <dbReference type="ARBA" id="ARBA00022927"/>
    </source>
</evidence>
<dbReference type="GO" id="GO:0015450">
    <property type="term" value="F:protein-transporting ATPase activity"/>
    <property type="evidence" value="ECO:0007669"/>
    <property type="project" value="UniProtKB-UniRule"/>
</dbReference>
<dbReference type="AlphaFoldDB" id="A0A1H3A107"/>
<evidence type="ECO:0000256" key="1">
    <source>
        <dbReference type="ARBA" id="ARBA00004651"/>
    </source>
</evidence>
<dbReference type="GO" id="GO:0005886">
    <property type="term" value="C:plasma membrane"/>
    <property type="evidence" value="ECO:0007669"/>
    <property type="project" value="UniProtKB-SubCell"/>
</dbReference>
<evidence type="ECO:0000256" key="2">
    <source>
        <dbReference type="ARBA" id="ARBA00008445"/>
    </source>
</evidence>
<evidence type="ECO:0000256" key="5">
    <source>
        <dbReference type="ARBA" id="ARBA00022692"/>
    </source>
</evidence>
<evidence type="ECO:0000313" key="11">
    <source>
        <dbReference type="EMBL" id="SDX23306.1"/>
    </source>
</evidence>
<comment type="function">
    <text evidence="10">Involved in protein export. Participates in an early event of protein translocation.</text>
</comment>
<accession>A0A1H3A107</accession>
<dbReference type="EMBL" id="FNNG01000008">
    <property type="protein sequence ID" value="SDX23306.1"/>
    <property type="molecule type" value="Genomic_DNA"/>
</dbReference>
<evidence type="ECO:0000256" key="8">
    <source>
        <dbReference type="ARBA" id="ARBA00023010"/>
    </source>
</evidence>
<keyword evidence="6 10" id="KW-0653">Protein transport</keyword>
<comment type="similarity">
    <text evidence="2 10">Belongs to the SecG family.</text>
</comment>
<dbReference type="GO" id="GO:0043952">
    <property type="term" value="P:protein transport by the Sec complex"/>
    <property type="evidence" value="ECO:0007669"/>
    <property type="project" value="TreeGrafter"/>
</dbReference>
<name>A0A1H3A107_9FIRM</name>
<keyword evidence="8 10" id="KW-0811">Translocation</keyword>
<evidence type="ECO:0000256" key="9">
    <source>
        <dbReference type="ARBA" id="ARBA00023136"/>
    </source>
</evidence>
<evidence type="ECO:0000256" key="3">
    <source>
        <dbReference type="ARBA" id="ARBA00022448"/>
    </source>
</evidence>
<proteinExistence type="inferred from homology"/>
<dbReference type="GO" id="GO:0065002">
    <property type="term" value="P:intracellular protein transmembrane transport"/>
    <property type="evidence" value="ECO:0007669"/>
    <property type="project" value="TreeGrafter"/>
</dbReference>
<dbReference type="NCBIfam" id="TIGR00810">
    <property type="entry name" value="secG"/>
    <property type="match status" value="1"/>
</dbReference>
<protein>
    <recommendedName>
        <fullName evidence="10">Protein-export membrane protein SecG</fullName>
    </recommendedName>
</protein>
<keyword evidence="7 10" id="KW-1133">Transmembrane helix</keyword>
<gene>
    <name evidence="11" type="ORF">SAMN05660923_01952</name>
</gene>
<comment type="caution">
    <text evidence="10">Lacks conserved residue(s) required for the propagation of feature annotation.</text>
</comment>
<evidence type="ECO:0000256" key="4">
    <source>
        <dbReference type="ARBA" id="ARBA00022475"/>
    </source>
</evidence>
<keyword evidence="4 10" id="KW-1003">Cell membrane</keyword>
<dbReference type="Pfam" id="PF03840">
    <property type="entry name" value="SecG"/>
    <property type="match status" value="1"/>
</dbReference>
<dbReference type="InterPro" id="IPR004692">
    <property type="entry name" value="SecG"/>
</dbReference>
<dbReference type="RefSeq" id="WP_093753182.1">
    <property type="nucleotide sequence ID" value="NZ_BSYN01000003.1"/>
</dbReference>
<dbReference type="Proteomes" id="UP000198828">
    <property type="component" value="Unassembled WGS sequence"/>
</dbReference>
<evidence type="ECO:0000313" key="12">
    <source>
        <dbReference type="Proteomes" id="UP000198828"/>
    </source>
</evidence>
<keyword evidence="5 10" id="KW-0812">Transmembrane</keyword>
<dbReference type="PANTHER" id="PTHR34182:SF1">
    <property type="entry name" value="PROTEIN-EXPORT MEMBRANE PROTEIN SECG"/>
    <property type="match status" value="1"/>
</dbReference>